<comment type="similarity">
    <text evidence="1 5">Belongs to the peptidase A1 family.</text>
</comment>
<protein>
    <submittedName>
        <fullName evidence="7">Yapsin</fullName>
    </submittedName>
</protein>
<dbReference type="Pfam" id="PF00026">
    <property type="entry name" value="Asp"/>
    <property type="match status" value="1"/>
</dbReference>
<dbReference type="SUPFAM" id="SSF51430">
    <property type="entry name" value="NAD(P)-linked oxidoreductase"/>
    <property type="match status" value="1"/>
</dbReference>
<evidence type="ECO:0000313" key="8">
    <source>
        <dbReference type="Proteomes" id="UP000596276"/>
    </source>
</evidence>
<sequence length="413" mass="44364">MHKTPSVFPIVGQRKVEHLKANVEALSVSLSDEDLAEIDNASSFDIGFPMNFIFRDSYTTNSTAADVSLTRVSAHIDMAELSLRRLCIFALGLFSLVAAQPKVVTFALSRTERHVLEKRKYAGALLGNDILDGKGLYWVNASVETPPQPVQLQLDTGSRDVWMFGPQSCDLNTSPCLGNACKLMTYNPTLSSTSKILDKGGFTIQYVTPGSGVKGDYVGDNSGFGSVTVQGLTMGVARQAQNVITGIMGIGFAAGESIVSQGQKPYKNIIDMLVEQELIDTWAYSLWLNDANFGGIMFGGYDTGKFTGDLIALPIQPDVQAGGITSMTVAWTSLSLTDPKQGTQSLTGESFIAPAILDSGTALTYVPKDCINSSPRLPNWLRFQVPTLALLTVNRCGLIKELKTTVLGAPTAL</sequence>
<gene>
    <name evidence="7" type="ORF">F9C07_2281521</name>
</gene>
<reference evidence="8" key="1">
    <citation type="journal article" date="2021" name="G3 (Bethesda)">
        <title>Chromosome assembled and annotated genome sequence of Aspergillus flavus NRRL 3357.</title>
        <authorList>
            <person name="Skerker J.M."/>
            <person name="Pianalto K.M."/>
            <person name="Mondo S.J."/>
            <person name="Yang K."/>
            <person name="Arkin A.P."/>
            <person name="Keller N.P."/>
            <person name="Grigoriev I.V."/>
            <person name="Louise Glass N.L."/>
        </authorList>
    </citation>
    <scope>NUCLEOTIDE SEQUENCE [LARGE SCALE GENOMIC DNA]</scope>
    <source>
        <strain evidence="8">ATCC 200026 / FGSC A1120 / IAM 13836 / NRRL 3357 / JCM 12722 / SRRC 167</strain>
    </source>
</reference>
<dbReference type="VEuPathDB" id="FungiDB:F9C07_2281521"/>
<accession>A0A7U2MKF2</accession>
<dbReference type="PRINTS" id="PR00792">
    <property type="entry name" value="PEPSIN"/>
</dbReference>
<evidence type="ECO:0000259" key="6">
    <source>
        <dbReference type="PROSITE" id="PS51767"/>
    </source>
</evidence>
<dbReference type="VEuPathDB" id="FungiDB:AFLA_006625"/>
<evidence type="ECO:0000256" key="2">
    <source>
        <dbReference type="ARBA" id="ARBA00022750"/>
    </source>
</evidence>
<dbReference type="PROSITE" id="PS00141">
    <property type="entry name" value="ASP_PROTEASE"/>
    <property type="match status" value="1"/>
</dbReference>
<evidence type="ECO:0000313" key="7">
    <source>
        <dbReference type="EMBL" id="QRD85386.1"/>
    </source>
</evidence>
<feature type="active site" evidence="4">
    <location>
        <position position="155"/>
    </location>
</feature>
<keyword evidence="8" id="KW-1185">Reference proteome</keyword>
<dbReference type="GO" id="GO:0006508">
    <property type="term" value="P:proteolysis"/>
    <property type="evidence" value="ECO:0007669"/>
    <property type="project" value="UniProtKB-KW"/>
</dbReference>
<dbReference type="InterPro" id="IPR021109">
    <property type="entry name" value="Peptidase_aspartic_dom_sf"/>
</dbReference>
<dbReference type="InterPro" id="IPR001969">
    <property type="entry name" value="Aspartic_peptidase_AS"/>
</dbReference>
<feature type="domain" description="Peptidase A1" evidence="6">
    <location>
        <begin position="137"/>
        <end position="413"/>
    </location>
</feature>
<dbReference type="Gene3D" id="3.20.20.100">
    <property type="entry name" value="NADP-dependent oxidoreductase domain"/>
    <property type="match status" value="1"/>
</dbReference>
<evidence type="ECO:0000256" key="1">
    <source>
        <dbReference type="ARBA" id="ARBA00007447"/>
    </source>
</evidence>
<feature type="active site" evidence="4">
    <location>
        <position position="358"/>
    </location>
</feature>
<dbReference type="AlphaFoldDB" id="A0A7U2MKF2"/>
<keyword evidence="3 5" id="KW-0378">Hydrolase</keyword>
<dbReference type="PANTHER" id="PTHR47966">
    <property type="entry name" value="BETA-SITE APP-CLEAVING ENZYME, ISOFORM A-RELATED"/>
    <property type="match status" value="1"/>
</dbReference>
<dbReference type="GO" id="GO:0004190">
    <property type="term" value="F:aspartic-type endopeptidase activity"/>
    <property type="evidence" value="ECO:0007669"/>
    <property type="project" value="UniProtKB-KW"/>
</dbReference>
<evidence type="ECO:0000256" key="5">
    <source>
        <dbReference type="RuleBase" id="RU000454"/>
    </source>
</evidence>
<keyword evidence="5" id="KW-0645">Protease</keyword>
<dbReference type="InterPro" id="IPR001461">
    <property type="entry name" value="Aspartic_peptidase_A1"/>
</dbReference>
<dbReference type="SUPFAM" id="SSF50630">
    <property type="entry name" value="Acid proteases"/>
    <property type="match status" value="1"/>
</dbReference>
<dbReference type="InterPro" id="IPR036812">
    <property type="entry name" value="NAD(P)_OxRdtase_dom_sf"/>
</dbReference>
<evidence type="ECO:0000256" key="3">
    <source>
        <dbReference type="ARBA" id="ARBA00022801"/>
    </source>
</evidence>
<dbReference type="InterPro" id="IPR033121">
    <property type="entry name" value="PEPTIDASE_A1"/>
</dbReference>
<dbReference type="Gene3D" id="2.40.70.10">
    <property type="entry name" value="Acid Proteases"/>
    <property type="match status" value="2"/>
</dbReference>
<evidence type="ECO:0000256" key="4">
    <source>
        <dbReference type="PIRSR" id="PIRSR601461-1"/>
    </source>
</evidence>
<dbReference type="PROSITE" id="PS51767">
    <property type="entry name" value="PEPTIDASE_A1"/>
    <property type="match status" value="1"/>
</dbReference>
<dbReference type="PANTHER" id="PTHR47966:SF65">
    <property type="entry name" value="ASPARTIC-TYPE ENDOPEPTIDASE"/>
    <property type="match status" value="1"/>
</dbReference>
<dbReference type="EMBL" id="CP044620">
    <property type="protein sequence ID" value="QRD85386.1"/>
    <property type="molecule type" value="Genomic_DNA"/>
</dbReference>
<name>A0A7U2MKF2_ASPFN</name>
<organism evidence="7 8">
    <name type="scientific">Aspergillus flavus (strain ATCC 200026 / FGSC A1120 / IAM 13836 / NRRL 3357 / JCM 12722 / SRRC 167)</name>
    <dbReference type="NCBI Taxonomy" id="332952"/>
    <lineage>
        <taxon>Eukaryota</taxon>
        <taxon>Fungi</taxon>
        <taxon>Dikarya</taxon>
        <taxon>Ascomycota</taxon>
        <taxon>Pezizomycotina</taxon>
        <taxon>Eurotiomycetes</taxon>
        <taxon>Eurotiomycetidae</taxon>
        <taxon>Eurotiales</taxon>
        <taxon>Aspergillaceae</taxon>
        <taxon>Aspergillus</taxon>
        <taxon>Aspergillus subgen. Circumdati</taxon>
    </lineage>
</organism>
<proteinExistence type="inferred from homology"/>
<keyword evidence="2 5" id="KW-0064">Aspartyl protease</keyword>
<dbReference type="Proteomes" id="UP000596276">
    <property type="component" value="Chromosome 3"/>
</dbReference>